<evidence type="ECO:0000256" key="1">
    <source>
        <dbReference type="SAM" id="MobiDB-lite"/>
    </source>
</evidence>
<comment type="caution">
    <text evidence="2">The sequence shown here is derived from an EMBL/GenBank/DDBJ whole genome shotgun (WGS) entry which is preliminary data.</text>
</comment>
<feature type="region of interest" description="Disordered" evidence="1">
    <location>
        <begin position="1"/>
        <end position="23"/>
    </location>
</feature>
<dbReference type="RefSeq" id="WP_167934891.1">
    <property type="nucleotide sequence ID" value="NZ_JAAVJB010000206.1"/>
</dbReference>
<organism evidence="2 3">
    <name type="scientific">Streptomyces spiramenti</name>
    <dbReference type="NCBI Taxonomy" id="2720606"/>
    <lineage>
        <taxon>Bacteria</taxon>
        <taxon>Bacillati</taxon>
        <taxon>Actinomycetota</taxon>
        <taxon>Actinomycetes</taxon>
        <taxon>Kitasatosporales</taxon>
        <taxon>Streptomycetaceae</taxon>
        <taxon>Streptomyces</taxon>
    </lineage>
</organism>
<name>A0ABX1AUB4_9ACTN</name>
<keyword evidence="3" id="KW-1185">Reference proteome</keyword>
<proteinExistence type="predicted"/>
<dbReference type="EMBL" id="JAAVJB010000206">
    <property type="protein sequence ID" value="NJP68388.1"/>
    <property type="molecule type" value="Genomic_DNA"/>
</dbReference>
<gene>
    <name evidence="2" type="ORF">HCJ92_19330</name>
</gene>
<sequence length="55" mass="5966">MSFHSSVDGCRDVQGSEPPASADEIEVVQTGAASVVVWPHLHLGQRLLQAQPDRR</sequence>
<dbReference type="Proteomes" id="UP000746503">
    <property type="component" value="Unassembled WGS sequence"/>
</dbReference>
<reference evidence="2 3" key="1">
    <citation type="submission" date="2020-03" db="EMBL/GenBank/DDBJ databases">
        <title>Draft genome of Streptomyces sp. ventii, isolated from the Axial Seamount in the Pacific Ocean, and resequencing of the two type strains Streptomyces lonarensis strain NCL 716 and Streptomyces bohaiensis strain 11A07.</title>
        <authorList>
            <person name="Loughran R.M."/>
            <person name="Pfannmuller K.M."/>
            <person name="Wasson B.J."/>
            <person name="Deadmond M.C."/>
            <person name="Paddock B.E."/>
            <person name="Koyack M.J."/>
            <person name="Gallegos D.A."/>
            <person name="Mitchell E.A."/>
            <person name="Ushijima B."/>
            <person name="Saw J.H."/>
            <person name="Mcphail K.L."/>
            <person name="Videau P."/>
        </authorList>
    </citation>
    <scope>NUCLEOTIDE SEQUENCE [LARGE SCALE GENOMIC DNA]</scope>
    <source>
        <strain evidence="3">5675061</strain>
    </source>
</reference>
<evidence type="ECO:0000313" key="3">
    <source>
        <dbReference type="Proteomes" id="UP000746503"/>
    </source>
</evidence>
<protein>
    <submittedName>
        <fullName evidence="2">Uncharacterized protein</fullName>
    </submittedName>
</protein>
<evidence type="ECO:0000313" key="2">
    <source>
        <dbReference type="EMBL" id="NJP68388.1"/>
    </source>
</evidence>
<accession>A0ABX1AUB4</accession>